<feature type="compositionally biased region" description="Basic residues" evidence="1">
    <location>
        <begin position="64"/>
        <end position="80"/>
    </location>
</feature>
<evidence type="ECO:0000313" key="3">
    <source>
        <dbReference type="Proteomes" id="UP000314294"/>
    </source>
</evidence>
<proteinExistence type="predicted"/>
<accession>A0A4Z2GID9</accession>
<keyword evidence="3" id="KW-1185">Reference proteome</keyword>
<name>A0A4Z2GID9_9TELE</name>
<dbReference type="AlphaFoldDB" id="A0A4Z2GID9"/>
<evidence type="ECO:0000313" key="2">
    <source>
        <dbReference type="EMBL" id="TNN52961.1"/>
    </source>
</evidence>
<dbReference type="Proteomes" id="UP000314294">
    <property type="component" value="Unassembled WGS sequence"/>
</dbReference>
<sequence>MGRCATAPPAPTGRLHAPLIFPQLGADAASAPRAAATPPRHHAATPRDTFISRSTAAGLLNPQRSRHKHHRRGERRRRASTSHPLKREDEKKM</sequence>
<comment type="caution">
    <text evidence="2">The sequence shown here is derived from an EMBL/GenBank/DDBJ whole genome shotgun (WGS) entry which is preliminary data.</text>
</comment>
<reference evidence="2 3" key="1">
    <citation type="submission" date="2019-03" db="EMBL/GenBank/DDBJ databases">
        <title>First draft genome of Liparis tanakae, snailfish: a comprehensive survey of snailfish specific genes.</title>
        <authorList>
            <person name="Kim W."/>
            <person name="Song I."/>
            <person name="Jeong J.-H."/>
            <person name="Kim D."/>
            <person name="Kim S."/>
            <person name="Ryu S."/>
            <person name="Song J.Y."/>
            <person name="Lee S.K."/>
        </authorList>
    </citation>
    <scope>NUCLEOTIDE SEQUENCE [LARGE SCALE GENOMIC DNA]</scope>
    <source>
        <tissue evidence="2">Muscle</tissue>
    </source>
</reference>
<feature type="region of interest" description="Disordered" evidence="1">
    <location>
        <begin position="28"/>
        <end position="93"/>
    </location>
</feature>
<organism evidence="2 3">
    <name type="scientific">Liparis tanakae</name>
    <name type="common">Tanaka's snailfish</name>
    <dbReference type="NCBI Taxonomy" id="230148"/>
    <lineage>
        <taxon>Eukaryota</taxon>
        <taxon>Metazoa</taxon>
        <taxon>Chordata</taxon>
        <taxon>Craniata</taxon>
        <taxon>Vertebrata</taxon>
        <taxon>Euteleostomi</taxon>
        <taxon>Actinopterygii</taxon>
        <taxon>Neopterygii</taxon>
        <taxon>Teleostei</taxon>
        <taxon>Neoteleostei</taxon>
        <taxon>Acanthomorphata</taxon>
        <taxon>Eupercaria</taxon>
        <taxon>Perciformes</taxon>
        <taxon>Cottioidei</taxon>
        <taxon>Cottales</taxon>
        <taxon>Liparidae</taxon>
        <taxon>Liparis</taxon>
    </lineage>
</organism>
<evidence type="ECO:0000256" key="1">
    <source>
        <dbReference type="SAM" id="MobiDB-lite"/>
    </source>
</evidence>
<feature type="compositionally biased region" description="Low complexity" evidence="1">
    <location>
        <begin position="28"/>
        <end position="38"/>
    </location>
</feature>
<protein>
    <submittedName>
        <fullName evidence="2">Uncharacterized protein</fullName>
    </submittedName>
</protein>
<dbReference type="EMBL" id="SRLO01000531">
    <property type="protein sequence ID" value="TNN52961.1"/>
    <property type="molecule type" value="Genomic_DNA"/>
</dbReference>
<gene>
    <name evidence="2" type="ORF">EYF80_036826</name>
</gene>